<keyword evidence="6" id="KW-1185">Reference proteome</keyword>
<dbReference type="InterPro" id="IPR051212">
    <property type="entry name" value="Type-I_RE_S_subunit"/>
</dbReference>
<comment type="similarity">
    <text evidence="1">Belongs to the type-I restriction system S methylase family.</text>
</comment>
<reference evidence="5 6" key="1">
    <citation type="submission" date="2019-12" db="EMBL/GenBank/DDBJ databases">
        <title>Genomic-based taxomic classification of the family Erythrobacteraceae.</title>
        <authorList>
            <person name="Xu L."/>
        </authorList>
    </citation>
    <scope>NUCLEOTIDE SEQUENCE [LARGE SCALE GENOMIC DNA]</scope>
    <source>
        <strain evidence="5 6">KEMB 9005-328</strain>
    </source>
</reference>
<evidence type="ECO:0000259" key="4">
    <source>
        <dbReference type="Pfam" id="PF01420"/>
    </source>
</evidence>
<evidence type="ECO:0000256" key="3">
    <source>
        <dbReference type="ARBA" id="ARBA00023125"/>
    </source>
</evidence>
<keyword evidence="5" id="KW-0255">Endonuclease</keyword>
<keyword evidence="5" id="KW-0378">Hydrolase</keyword>
<sequence>MTELPKNWVMANLGNLADFVMGQAPPGSASNSEGVGTPFVKAGEFGLDRPVIREWTTKPLKMATADDVLICVVGATSGKLNLGADCAIGRSVAAIRPSNGLEQLYLYNFLKTKVEELRAGSTGTAQGVISKQMLSEINVPFAPHAEQRRIVAKVDGLTARTARTRKDLDRIPTLIARYKERLLELATLGELTAEWRLKNDLPNPRVSELGDLATELKYGSSSKSLGEGKVPVLRMGNIQDGKLDWTDLKYTSDEGEIEKFRLVSGDVLFNRTNSPELVGKTALYDGEREAIYAGYLIRVRCGPMLMPQFLTYCLNSPSGRAYSWDVKTDGVSQSNINAKKLAAFTFPLPSMKEQAEIVQLIETSFTWLDRLAADHAVANRLLPKLDAAILGKAFRGDLVPQAPNDEPASVLLERIEAERAAAPTQKRVRKTRIPTAPREIRTMAKNLHEALAEAGGWISAQDAFQRCGIGSGASTEEIEELYAELRSLDKDGKLETEAVNDKHGRKLHDRLRLKAA</sequence>
<feature type="domain" description="Type I restriction modification DNA specificity" evidence="4">
    <location>
        <begin position="206"/>
        <end position="363"/>
    </location>
</feature>
<dbReference type="CDD" id="cd17524">
    <property type="entry name" value="RMtype1_S_EcoUTORF5051P-TRD2-CR2_like"/>
    <property type="match status" value="1"/>
</dbReference>
<dbReference type="GO" id="GO:0003677">
    <property type="term" value="F:DNA binding"/>
    <property type="evidence" value="ECO:0007669"/>
    <property type="project" value="UniProtKB-KW"/>
</dbReference>
<keyword evidence="3" id="KW-0238">DNA-binding</keyword>
<proteinExistence type="inferred from homology"/>
<dbReference type="Gene3D" id="3.90.220.20">
    <property type="entry name" value="DNA methylase specificity domains"/>
    <property type="match status" value="2"/>
</dbReference>
<accession>A0A845AKL3</accession>
<gene>
    <name evidence="5" type="ORF">GRI58_15195</name>
</gene>
<protein>
    <submittedName>
        <fullName evidence="5">Restriction endonuclease subunit S</fullName>
    </submittedName>
</protein>
<evidence type="ECO:0000313" key="5">
    <source>
        <dbReference type="EMBL" id="MXP30154.1"/>
    </source>
</evidence>
<dbReference type="Pfam" id="PF01420">
    <property type="entry name" value="Methylase_S"/>
    <property type="match status" value="2"/>
</dbReference>
<evidence type="ECO:0000313" key="6">
    <source>
        <dbReference type="Proteomes" id="UP000439780"/>
    </source>
</evidence>
<organism evidence="5 6">
    <name type="scientific">Qipengyuania algicida</name>
    <dbReference type="NCBI Taxonomy" id="1836209"/>
    <lineage>
        <taxon>Bacteria</taxon>
        <taxon>Pseudomonadati</taxon>
        <taxon>Pseudomonadota</taxon>
        <taxon>Alphaproteobacteria</taxon>
        <taxon>Sphingomonadales</taxon>
        <taxon>Erythrobacteraceae</taxon>
        <taxon>Qipengyuania</taxon>
    </lineage>
</organism>
<dbReference type="RefSeq" id="WP_160754455.1">
    <property type="nucleotide sequence ID" value="NZ_WTYA01000017.1"/>
</dbReference>
<dbReference type="CDD" id="cd17496">
    <property type="entry name" value="RMtype1_S_BliBORF2384P-TRD1-CR1_like"/>
    <property type="match status" value="1"/>
</dbReference>
<feature type="domain" description="Type I restriction modification DNA specificity" evidence="4">
    <location>
        <begin position="5"/>
        <end position="167"/>
    </location>
</feature>
<keyword evidence="5" id="KW-0540">Nuclease</keyword>
<evidence type="ECO:0000256" key="1">
    <source>
        <dbReference type="ARBA" id="ARBA00010923"/>
    </source>
</evidence>
<name>A0A845AKL3_9SPHN</name>
<dbReference type="OrthoDB" id="164285at2"/>
<evidence type="ECO:0000256" key="2">
    <source>
        <dbReference type="ARBA" id="ARBA00022747"/>
    </source>
</evidence>
<keyword evidence="2" id="KW-0680">Restriction system</keyword>
<dbReference type="EMBL" id="WTYA01000017">
    <property type="protein sequence ID" value="MXP30154.1"/>
    <property type="molecule type" value="Genomic_DNA"/>
</dbReference>
<dbReference type="SUPFAM" id="SSF116734">
    <property type="entry name" value="DNA methylase specificity domain"/>
    <property type="match status" value="2"/>
</dbReference>
<dbReference type="AlphaFoldDB" id="A0A845AKL3"/>
<dbReference type="GO" id="GO:0009307">
    <property type="term" value="P:DNA restriction-modification system"/>
    <property type="evidence" value="ECO:0007669"/>
    <property type="project" value="UniProtKB-KW"/>
</dbReference>
<dbReference type="PANTHER" id="PTHR43140">
    <property type="entry name" value="TYPE-1 RESTRICTION ENZYME ECOKI SPECIFICITY PROTEIN"/>
    <property type="match status" value="1"/>
</dbReference>
<comment type="caution">
    <text evidence="5">The sequence shown here is derived from an EMBL/GenBank/DDBJ whole genome shotgun (WGS) entry which is preliminary data.</text>
</comment>
<dbReference type="Proteomes" id="UP000439780">
    <property type="component" value="Unassembled WGS sequence"/>
</dbReference>
<dbReference type="GO" id="GO:0004519">
    <property type="term" value="F:endonuclease activity"/>
    <property type="evidence" value="ECO:0007669"/>
    <property type="project" value="UniProtKB-KW"/>
</dbReference>
<dbReference type="PANTHER" id="PTHR43140:SF1">
    <property type="entry name" value="TYPE I RESTRICTION ENZYME ECOKI SPECIFICITY SUBUNIT"/>
    <property type="match status" value="1"/>
</dbReference>
<dbReference type="InterPro" id="IPR000055">
    <property type="entry name" value="Restrct_endonuc_typeI_TRD"/>
</dbReference>
<dbReference type="InterPro" id="IPR044946">
    <property type="entry name" value="Restrct_endonuc_typeI_TRD_sf"/>
</dbReference>